<comment type="subunit">
    <text evidence="3 9">Homodimer.</text>
</comment>
<dbReference type="PANTHER" id="PTHR43643:SF3">
    <property type="entry name" value="HISTIDINOL-PHOSPHATE AMINOTRANSFERASE"/>
    <property type="match status" value="1"/>
</dbReference>
<keyword evidence="9" id="KW-0028">Amino-acid biosynthesis</keyword>
<dbReference type="Gene3D" id="3.40.640.10">
    <property type="entry name" value="Type I PLP-dependent aspartate aminotransferase-like (Major domain)"/>
    <property type="match status" value="1"/>
</dbReference>
<proteinExistence type="inferred from homology"/>
<dbReference type="Proteomes" id="UP000199318">
    <property type="component" value="Unassembled WGS sequence"/>
</dbReference>
<dbReference type="EMBL" id="FOGV01000001">
    <property type="protein sequence ID" value="SER42147.1"/>
    <property type="molecule type" value="Genomic_DNA"/>
</dbReference>
<feature type="modified residue" description="N6-(pyridoxal phosphate)lysine" evidence="9">
    <location>
        <position position="222"/>
    </location>
</feature>
<dbReference type="OrthoDB" id="9813612at2"/>
<dbReference type="GO" id="GO:0000105">
    <property type="term" value="P:L-histidine biosynthetic process"/>
    <property type="evidence" value="ECO:0007669"/>
    <property type="project" value="UniProtKB-UniRule"/>
</dbReference>
<evidence type="ECO:0000313" key="12">
    <source>
        <dbReference type="Proteomes" id="UP000199318"/>
    </source>
</evidence>
<dbReference type="InterPro" id="IPR015422">
    <property type="entry name" value="PyrdxlP-dep_Trfase_small"/>
</dbReference>
<comment type="caution">
    <text evidence="11">The sequence shown here is derived from an EMBL/GenBank/DDBJ whole genome shotgun (WGS) entry which is preliminary data.</text>
</comment>
<dbReference type="InterPro" id="IPR004839">
    <property type="entry name" value="Aminotransferase_I/II_large"/>
</dbReference>
<evidence type="ECO:0000256" key="2">
    <source>
        <dbReference type="ARBA" id="ARBA00005011"/>
    </source>
</evidence>
<dbReference type="SUPFAM" id="SSF53383">
    <property type="entry name" value="PLP-dependent transferases"/>
    <property type="match status" value="1"/>
</dbReference>
<dbReference type="InterPro" id="IPR005861">
    <property type="entry name" value="HisP_aminotrans"/>
</dbReference>
<evidence type="ECO:0000256" key="4">
    <source>
        <dbReference type="ARBA" id="ARBA00022576"/>
    </source>
</evidence>
<dbReference type="InterPro" id="IPR015421">
    <property type="entry name" value="PyrdxlP-dep_Trfase_major"/>
</dbReference>
<evidence type="ECO:0000256" key="1">
    <source>
        <dbReference type="ARBA" id="ARBA00001933"/>
    </source>
</evidence>
<dbReference type="HAMAP" id="MF_01023">
    <property type="entry name" value="HisC_aminotrans_2"/>
    <property type="match status" value="1"/>
</dbReference>
<reference evidence="12" key="1">
    <citation type="submission" date="2016-10" db="EMBL/GenBank/DDBJ databases">
        <authorList>
            <person name="de Groot N.N."/>
        </authorList>
    </citation>
    <scope>NUCLEOTIDE SEQUENCE [LARGE SCALE GENOMIC DNA]</scope>
    <source>
        <strain evidence="12">10nlg</strain>
    </source>
</reference>
<dbReference type="CDD" id="cd00609">
    <property type="entry name" value="AAT_like"/>
    <property type="match status" value="1"/>
</dbReference>
<evidence type="ECO:0000259" key="10">
    <source>
        <dbReference type="Pfam" id="PF00155"/>
    </source>
</evidence>
<dbReference type="GO" id="GO:0004400">
    <property type="term" value="F:histidinol-phosphate transaminase activity"/>
    <property type="evidence" value="ECO:0007669"/>
    <property type="project" value="UniProtKB-UniRule"/>
</dbReference>
<comment type="cofactor">
    <cofactor evidence="1 9">
        <name>pyridoxal 5'-phosphate</name>
        <dbReference type="ChEBI" id="CHEBI:597326"/>
    </cofactor>
</comment>
<evidence type="ECO:0000256" key="9">
    <source>
        <dbReference type="HAMAP-Rule" id="MF_01023"/>
    </source>
</evidence>
<comment type="catalytic activity">
    <reaction evidence="8 9">
        <text>L-histidinol phosphate + 2-oxoglutarate = 3-(imidazol-4-yl)-2-oxopropyl phosphate + L-glutamate</text>
        <dbReference type="Rhea" id="RHEA:23744"/>
        <dbReference type="ChEBI" id="CHEBI:16810"/>
        <dbReference type="ChEBI" id="CHEBI:29985"/>
        <dbReference type="ChEBI" id="CHEBI:57766"/>
        <dbReference type="ChEBI" id="CHEBI:57980"/>
        <dbReference type="EC" id="2.6.1.9"/>
    </reaction>
</comment>
<organism evidence="11 12">
    <name type="scientific">Salisediminibacterium halotolerans</name>
    <dbReference type="NCBI Taxonomy" id="517425"/>
    <lineage>
        <taxon>Bacteria</taxon>
        <taxon>Bacillati</taxon>
        <taxon>Bacillota</taxon>
        <taxon>Bacilli</taxon>
        <taxon>Bacillales</taxon>
        <taxon>Bacillaceae</taxon>
        <taxon>Salisediminibacterium</taxon>
    </lineage>
</organism>
<evidence type="ECO:0000256" key="3">
    <source>
        <dbReference type="ARBA" id="ARBA00011738"/>
    </source>
</evidence>
<evidence type="ECO:0000256" key="5">
    <source>
        <dbReference type="ARBA" id="ARBA00022679"/>
    </source>
</evidence>
<dbReference type="STRING" id="1464123.SAMN05444126_10156"/>
<dbReference type="PROSITE" id="PS00599">
    <property type="entry name" value="AA_TRANSFER_CLASS_2"/>
    <property type="match status" value="1"/>
</dbReference>
<keyword evidence="12" id="KW-1185">Reference proteome</keyword>
<dbReference type="InterPro" id="IPR001917">
    <property type="entry name" value="Aminotrans_II_pyridoxalP_BS"/>
</dbReference>
<dbReference type="EC" id="2.6.1.9" evidence="9"/>
<comment type="similarity">
    <text evidence="9">Belongs to the class-II pyridoxal-phosphate-dependent aminotransferase family. Histidinol-phosphate aminotransferase subfamily.</text>
</comment>
<dbReference type="AlphaFoldDB" id="A0A1H9P250"/>
<protein>
    <recommendedName>
        <fullName evidence="9">Histidinol-phosphate aminotransferase</fullName>
        <ecNumber evidence="9">2.6.1.9</ecNumber>
    </recommendedName>
    <alternativeName>
        <fullName evidence="9">Imidazole acetol-phosphate transaminase</fullName>
    </alternativeName>
</protein>
<name>A0A1H9P250_9BACI</name>
<evidence type="ECO:0000313" key="11">
    <source>
        <dbReference type="EMBL" id="SER42147.1"/>
    </source>
</evidence>
<evidence type="ECO:0000256" key="8">
    <source>
        <dbReference type="ARBA" id="ARBA00047481"/>
    </source>
</evidence>
<evidence type="ECO:0000256" key="7">
    <source>
        <dbReference type="ARBA" id="ARBA00023102"/>
    </source>
</evidence>
<keyword evidence="6 9" id="KW-0663">Pyridoxal phosphate</keyword>
<evidence type="ECO:0000256" key="6">
    <source>
        <dbReference type="ARBA" id="ARBA00022898"/>
    </source>
</evidence>
<gene>
    <name evidence="9" type="primary">hisC</name>
    <name evidence="11" type="ORF">SAMN05444126_10156</name>
</gene>
<feature type="domain" description="Aminotransferase class I/classII large" evidence="10">
    <location>
        <begin position="30"/>
        <end position="353"/>
    </location>
</feature>
<dbReference type="NCBIfam" id="TIGR01141">
    <property type="entry name" value="hisC"/>
    <property type="match status" value="1"/>
</dbReference>
<comment type="pathway">
    <text evidence="2 9">Amino-acid biosynthesis; L-histidine biosynthesis; L-histidine from 5-phospho-alpha-D-ribose 1-diphosphate: step 7/9.</text>
</comment>
<dbReference type="InterPro" id="IPR015424">
    <property type="entry name" value="PyrdxlP-dep_Trfase"/>
</dbReference>
<keyword evidence="5 9" id="KW-0808">Transferase</keyword>
<dbReference type="Pfam" id="PF00155">
    <property type="entry name" value="Aminotran_1_2"/>
    <property type="match status" value="1"/>
</dbReference>
<dbReference type="GO" id="GO:0030170">
    <property type="term" value="F:pyridoxal phosphate binding"/>
    <property type="evidence" value="ECO:0007669"/>
    <property type="project" value="InterPro"/>
</dbReference>
<dbReference type="UniPathway" id="UPA00031">
    <property type="reaction ID" value="UER00012"/>
</dbReference>
<dbReference type="PANTHER" id="PTHR43643">
    <property type="entry name" value="HISTIDINOL-PHOSPHATE AMINOTRANSFERASE 2"/>
    <property type="match status" value="1"/>
</dbReference>
<dbReference type="InterPro" id="IPR050106">
    <property type="entry name" value="HistidinolP_aminotransfase"/>
</dbReference>
<sequence length="360" mass="40515">MRIKSTMNGLTPYKPGKPIEEVKRELQLEEVIKLASNENPYGASPAVKDALIKAYDAVHIYPDGYAKQLREDVAQHLNVAEEQLIFGNGSDEVILILCRAMLTGDDNIVTAAPTFPQYKHNAVIEGSEVKEVPLIDGTHDLDGMVQAIDEKTKIVFVCNPNNPTGTYISEEAFRSFMQKVPENVLVVSDEAYYEYVSAEDFPDTVPYLNEYNNLMLLRTFSKAYGIASLRVGFGAASKDLIQAIDPAREPFNTSTAGQLAASAALNDQSFIRSCFEQNRREMKKYEQFCDEFGFDYFPSETNFILMDLQKPGSEIFQYLLERGFITRNGEALGYPTSVRITLGHPEQNDRIIAELKDWLR</sequence>
<keyword evidence="7 9" id="KW-0368">Histidine biosynthesis</keyword>
<keyword evidence="4 9" id="KW-0032">Aminotransferase</keyword>
<dbReference type="RefSeq" id="WP_093071527.1">
    <property type="nucleotide sequence ID" value="NZ_FOGV01000001.1"/>
</dbReference>
<accession>A0A1H9P250</accession>
<dbReference type="Gene3D" id="3.90.1150.10">
    <property type="entry name" value="Aspartate Aminotransferase, domain 1"/>
    <property type="match status" value="1"/>
</dbReference>